<keyword evidence="4" id="KW-1185">Reference proteome</keyword>
<organism evidence="3 4">
    <name type="scientific">Klebsormidium nitens</name>
    <name type="common">Green alga</name>
    <name type="synonym">Ulothrix nitens</name>
    <dbReference type="NCBI Taxonomy" id="105231"/>
    <lineage>
        <taxon>Eukaryota</taxon>
        <taxon>Viridiplantae</taxon>
        <taxon>Streptophyta</taxon>
        <taxon>Klebsormidiophyceae</taxon>
        <taxon>Klebsormidiales</taxon>
        <taxon>Klebsormidiaceae</taxon>
        <taxon>Klebsormidium</taxon>
    </lineage>
</organism>
<gene>
    <name evidence="3" type="ORF">KFL_008830070</name>
</gene>
<evidence type="ECO:0000256" key="1">
    <source>
        <dbReference type="SAM" id="MobiDB-lite"/>
    </source>
</evidence>
<feature type="domain" description="DUF5901" evidence="2">
    <location>
        <begin position="47"/>
        <end position="103"/>
    </location>
</feature>
<dbReference type="Pfam" id="PF19254">
    <property type="entry name" value="DUF5901"/>
    <property type="match status" value="1"/>
</dbReference>
<evidence type="ECO:0000313" key="4">
    <source>
        <dbReference type="Proteomes" id="UP000054558"/>
    </source>
</evidence>
<protein>
    <recommendedName>
        <fullName evidence="2">DUF5901 domain-containing protein</fullName>
    </recommendedName>
</protein>
<feature type="region of interest" description="Disordered" evidence="1">
    <location>
        <begin position="1"/>
        <end position="22"/>
    </location>
</feature>
<evidence type="ECO:0000313" key="3">
    <source>
        <dbReference type="EMBL" id="GAQ91925.1"/>
    </source>
</evidence>
<dbReference type="Proteomes" id="UP000054558">
    <property type="component" value="Unassembled WGS sequence"/>
</dbReference>
<proteinExistence type="predicted"/>
<name>A0A1Y1IM06_KLENI</name>
<dbReference type="AlphaFoldDB" id="A0A1Y1IM06"/>
<accession>A0A1Y1IM06</accession>
<dbReference type="InterPro" id="IPR045420">
    <property type="entry name" value="DUF5901"/>
</dbReference>
<feature type="region of interest" description="Disordered" evidence="1">
    <location>
        <begin position="316"/>
        <end position="376"/>
    </location>
</feature>
<feature type="compositionally biased region" description="Low complexity" evidence="1">
    <location>
        <begin position="320"/>
        <end position="335"/>
    </location>
</feature>
<evidence type="ECO:0000259" key="2">
    <source>
        <dbReference type="Pfam" id="PF19254"/>
    </source>
</evidence>
<dbReference type="EMBL" id="DF237832">
    <property type="protein sequence ID" value="GAQ91925.1"/>
    <property type="molecule type" value="Genomic_DNA"/>
</dbReference>
<sequence>MQRNPFHRFDSSDAHSSSQALGEDRFYVNDQKKHFEVNNAADDVEHTIVVDSKQRDPSIYPQPNHFKVYLRSPLTNVVSCDLLSVEFPNVQFVVSPSNQVFEWTETRDDGEDHTLSFSIPTGHYDGPTLAFEILRMMNAKAAVPAYDVQFLPVRGKFLFQVAPSTLSRFRLSFGSNSCSGLLGFGEGTTDWSNEYTNTGVDPDDPTYSGGISSPFYCNLFGDTYVYLSSPELDSNFHELMYNRSLSNPICVSAHTSSTHRGALSDSPVTSSQARLGLLTTASLKGASNERSRHRGTLRKVRCGLAQTTAATPRAVIPQQSASCSASSSESRGTSARCASVTHGSRARTNVRRALTPPSSSLKAPQPSFAGSPRAKK</sequence>
<reference evidence="3 4" key="1">
    <citation type="journal article" date="2014" name="Nat. Commun.">
        <title>Klebsormidium flaccidum genome reveals primary factors for plant terrestrial adaptation.</title>
        <authorList>
            <person name="Hori K."/>
            <person name="Maruyama F."/>
            <person name="Fujisawa T."/>
            <person name="Togashi T."/>
            <person name="Yamamoto N."/>
            <person name="Seo M."/>
            <person name="Sato S."/>
            <person name="Yamada T."/>
            <person name="Mori H."/>
            <person name="Tajima N."/>
            <person name="Moriyama T."/>
            <person name="Ikeuchi M."/>
            <person name="Watanabe M."/>
            <person name="Wada H."/>
            <person name="Kobayashi K."/>
            <person name="Saito M."/>
            <person name="Masuda T."/>
            <person name="Sasaki-Sekimoto Y."/>
            <person name="Mashiguchi K."/>
            <person name="Awai K."/>
            <person name="Shimojima M."/>
            <person name="Masuda S."/>
            <person name="Iwai M."/>
            <person name="Nobusawa T."/>
            <person name="Narise T."/>
            <person name="Kondo S."/>
            <person name="Saito H."/>
            <person name="Sato R."/>
            <person name="Murakawa M."/>
            <person name="Ihara Y."/>
            <person name="Oshima-Yamada Y."/>
            <person name="Ohtaka K."/>
            <person name="Satoh M."/>
            <person name="Sonobe K."/>
            <person name="Ishii M."/>
            <person name="Ohtani R."/>
            <person name="Kanamori-Sato M."/>
            <person name="Honoki R."/>
            <person name="Miyazaki D."/>
            <person name="Mochizuki H."/>
            <person name="Umetsu J."/>
            <person name="Higashi K."/>
            <person name="Shibata D."/>
            <person name="Kamiya Y."/>
            <person name="Sato N."/>
            <person name="Nakamura Y."/>
            <person name="Tabata S."/>
            <person name="Ida S."/>
            <person name="Kurokawa K."/>
            <person name="Ohta H."/>
        </authorList>
    </citation>
    <scope>NUCLEOTIDE SEQUENCE [LARGE SCALE GENOMIC DNA]</scope>
    <source>
        <strain evidence="3 4">NIES-2285</strain>
    </source>
</reference>